<protein>
    <submittedName>
        <fullName evidence="1">Uncharacterized protein</fullName>
    </submittedName>
</protein>
<reference evidence="1 2" key="1">
    <citation type="submission" date="2020-10" db="EMBL/GenBank/DDBJ databases">
        <title>Sequencing the genomes of 1000 actinobacteria strains.</title>
        <authorList>
            <person name="Klenk H.-P."/>
        </authorList>
    </citation>
    <scope>NUCLEOTIDE SEQUENCE [LARGE SCALE GENOMIC DNA]</scope>
    <source>
        <strain evidence="1 2">DSM 43748</strain>
    </source>
</reference>
<keyword evidence="2" id="KW-1185">Reference proteome</keyword>
<accession>A0ABR9KQZ2</accession>
<organism evidence="1 2">
    <name type="scientific">Nonomuraea africana</name>
    <dbReference type="NCBI Taxonomy" id="46171"/>
    <lineage>
        <taxon>Bacteria</taxon>
        <taxon>Bacillati</taxon>
        <taxon>Actinomycetota</taxon>
        <taxon>Actinomycetes</taxon>
        <taxon>Streptosporangiales</taxon>
        <taxon>Streptosporangiaceae</taxon>
        <taxon>Nonomuraea</taxon>
    </lineage>
</organism>
<dbReference type="Proteomes" id="UP000661607">
    <property type="component" value="Unassembled WGS sequence"/>
</dbReference>
<gene>
    <name evidence="1" type="ORF">H4W81_007223</name>
</gene>
<name>A0ABR9KQZ2_9ACTN</name>
<sequence>MLKAWEYHGIHAASGLPRFAPVEWYPSVPRAERVRVQAHTCECSPIVYELCTAGGLFFVRRRDRSGPRPILTESEWVIKRRAEVLWLRILNGGAR</sequence>
<dbReference type="EMBL" id="JADBEF010000001">
    <property type="protein sequence ID" value="MBE1564444.1"/>
    <property type="molecule type" value="Genomic_DNA"/>
</dbReference>
<evidence type="ECO:0000313" key="2">
    <source>
        <dbReference type="Proteomes" id="UP000661607"/>
    </source>
</evidence>
<dbReference type="RefSeq" id="WP_192778825.1">
    <property type="nucleotide sequence ID" value="NZ_BAAASY010000008.1"/>
</dbReference>
<comment type="caution">
    <text evidence="1">The sequence shown here is derived from an EMBL/GenBank/DDBJ whole genome shotgun (WGS) entry which is preliminary data.</text>
</comment>
<evidence type="ECO:0000313" key="1">
    <source>
        <dbReference type="EMBL" id="MBE1564444.1"/>
    </source>
</evidence>
<proteinExistence type="predicted"/>